<evidence type="ECO:0008006" key="4">
    <source>
        <dbReference type="Google" id="ProtNLM"/>
    </source>
</evidence>
<protein>
    <recommendedName>
        <fullName evidence="4">Secreted protein</fullName>
    </recommendedName>
</protein>
<comment type="caution">
    <text evidence="2">The sequence shown here is derived from an EMBL/GenBank/DDBJ whole genome shotgun (WGS) entry which is preliminary data.</text>
</comment>
<reference evidence="2" key="1">
    <citation type="journal article" date="2021" name="Nat. Commun.">
        <title>Genetic determinants of endophytism in the Arabidopsis root mycobiome.</title>
        <authorList>
            <person name="Mesny F."/>
            <person name="Miyauchi S."/>
            <person name="Thiergart T."/>
            <person name="Pickel B."/>
            <person name="Atanasova L."/>
            <person name="Karlsson M."/>
            <person name="Huettel B."/>
            <person name="Barry K.W."/>
            <person name="Haridas S."/>
            <person name="Chen C."/>
            <person name="Bauer D."/>
            <person name="Andreopoulos W."/>
            <person name="Pangilinan J."/>
            <person name="LaButti K."/>
            <person name="Riley R."/>
            <person name="Lipzen A."/>
            <person name="Clum A."/>
            <person name="Drula E."/>
            <person name="Henrissat B."/>
            <person name="Kohler A."/>
            <person name="Grigoriev I.V."/>
            <person name="Martin F.M."/>
            <person name="Hacquard S."/>
        </authorList>
    </citation>
    <scope>NUCLEOTIDE SEQUENCE</scope>
    <source>
        <strain evidence="2">MPI-CAGE-CH-0243</strain>
    </source>
</reference>
<gene>
    <name evidence="2" type="ORF">B0J11DRAFT_545474</name>
</gene>
<accession>A0A9P9CWG1</accession>
<evidence type="ECO:0000256" key="1">
    <source>
        <dbReference type="SAM" id="SignalP"/>
    </source>
</evidence>
<evidence type="ECO:0000313" key="3">
    <source>
        <dbReference type="Proteomes" id="UP000700596"/>
    </source>
</evidence>
<evidence type="ECO:0000313" key="2">
    <source>
        <dbReference type="EMBL" id="KAH7108840.1"/>
    </source>
</evidence>
<dbReference type="EMBL" id="JAGMWT010000035">
    <property type="protein sequence ID" value="KAH7108840.1"/>
    <property type="molecule type" value="Genomic_DNA"/>
</dbReference>
<keyword evidence="1" id="KW-0732">Signal</keyword>
<proteinExistence type="predicted"/>
<organism evidence="2 3">
    <name type="scientific">Dendryphion nanum</name>
    <dbReference type="NCBI Taxonomy" id="256645"/>
    <lineage>
        <taxon>Eukaryota</taxon>
        <taxon>Fungi</taxon>
        <taxon>Dikarya</taxon>
        <taxon>Ascomycota</taxon>
        <taxon>Pezizomycotina</taxon>
        <taxon>Dothideomycetes</taxon>
        <taxon>Pleosporomycetidae</taxon>
        <taxon>Pleosporales</taxon>
        <taxon>Torulaceae</taxon>
        <taxon>Dendryphion</taxon>
    </lineage>
</organism>
<sequence length="75" mass="8611">MLYLRLLRISVFYLQCRIFAFPLSSSPCPTRTLSCSFSCHHLVRVQYTNLSYCQEAYGTGSARRVRVDGVQREGT</sequence>
<dbReference type="AlphaFoldDB" id="A0A9P9CWG1"/>
<feature type="chain" id="PRO_5040340365" description="Secreted protein" evidence="1">
    <location>
        <begin position="21"/>
        <end position="75"/>
    </location>
</feature>
<name>A0A9P9CWG1_9PLEO</name>
<feature type="signal peptide" evidence="1">
    <location>
        <begin position="1"/>
        <end position="20"/>
    </location>
</feature>
<keyword evidence="3" id="KW-1185">Reference proteome</keyword>
<dbReference type="Proteomes" id="UP000700596">
    <property type="component" value="Unassembled WGS sequence"/>
</dbReference>